<dbReference type="PANTHER" id="PTHR46033:SF83">
    <property type="entry name" value="PROTEIN MAINTENANCE OF MERISTEMS-LIKE"/>
    <property type="match status" value="1"/>
</dbReference>
<dbReference type="GeneID" id="121217289"/>
<feature type="domain" description="Aminotransferase-like plant mobile" evidence="1">
    <location>
        <begin position="99"/>
        <end position="190"/>
    </location>
</feature>
<feature type="domain" description="Aminotransferase-like plant mobile" evidence="1">
    <location>
        <begin position="192"/>
        <end position="253"/>
    </location>
</feature>
<dbReference type="InterPro" id="IPR019557">
    <property type="entry name" value="AminoTfrase-like_pln_mobile"/>
</dbReference>
<organism evidence="2 3">
    <name type="scientific">Gossypium hirsutum</name>
    <name type="common">Upland cotton</name>
    <name type="synonym">Gossypium mexicanum</name>
    <dbReference type="NCBI Taxonomy" id="3635"/>
    <lineage>
        <taxon>Eukaryota</taxon>
        <taxon>Viridiplantae</taxon>
        <taxon>Streptophyta</taxon>
        <taxon>Embryophyta</taxon>
        <taxon>Tracheophyta</taxon>
        <taxon>Spermatophyta</taxon>
        <taxon>Magnoliopsida</taxon>
        <taxon>eudicotyledons</taxon>
        <taxon>Gunneridae</taxon>
        <taxon>Pentapetalae</taxon>
        <taxon>rosids</taxon>
        <taxon>malvids</taxon>
        <taxon>Malvales</taxon>
        <taxon>Malvaceae</taxon>
        <taxon>Malvoideae</taxon>
        <taxon>Gossypium</taxon>
    </lineage>
</organism>
<proteinExistence type="predicted"/>
<reference evidence="3" key="2">
    <citation type="submission" date="2025-08" db="UniProtKB">
        <authorList>
            <consortium name="RefSeq"/>
        </authorList>
    </citation>
    <scope>IDENTIFICATION</scope>
</reference>
<accession>A0ABM3A1J8</accession>
<dbReference type="PANTHER" id="PTHR46033">
    <property type="entry name" value="PROTEIN MAIN-LIKE 2"/>
    <property type="match status" value="1"/>
</dbReference>
<dbReference type="InterPro" id="IPR044824">
    <property type="entry name" value="MAIN-like"/>
</dbReference>
<reference evidence="2" key="1">
    <citation type="journal article" date="2020" name="Nat. Genet.">
        <title>Genomic diversifications of five Gossypium allopolyploid species and their impact on cotton improvement.</title>
        <authorList>
            <person name="Chen Z.J."/>
            <person name="Sreedasyam A."/>
            <person name="Ando A."/>
            <person name="Song Q."/>
            <person name="De Santiago L.M."/>
            <person name="Hulse-Kemp A.M."/>
            <person name="Ding M."/>
            <person name="Ye W."/>
            <person name="Kirkbride R.C."/>
            <person name="Jenkins J."/>
            <person name="Plott C."/>
            <person name="Lovell J."/>
            <person name="Lin Y.M."/>
            <person name="Vaughn R."/>
            <person name="Liu B."/>
            <person name="Simpson S."/>
            <person name="Scheffler B.E."/>
            <person name="Wen L."/>
            <person name="Saski C.A."/>
            <person name="Grover C.E."/>
            <person name="Hu G."/>
            <person name="Conover J.L."/>
            <person name="Carlson J.W."/>
            <person name="Shu S."/>
            <person name="Boston L.B."/>
            <person name="Williams M."/>
            <person name="Peterson D.G."/>
            <person name="McGee K."/>
            <person name="Jones D.C."/>
            <person name="Wendel J.F."/>
            <person name="Stelly D.M."/>
            <person name="Grimwood J."/>
            <person name="Schmutz J."/>
        </authorList>
    </citation>
    <scope>NUCLEOTIDE SEQUENCE [LARGE SCALE GENOMIC DNA]</scope>
    <source>
        <strain evidence="2">cv. TM-1</strain>
    </source>
</reference>
<gene>
    <name evidence="3" type="primary">LOC121217289</name>
</gene>
<evidence type="ECO:0000259" key="1">
    <source>
        <dbReference type="Pfam" id="PF10536"/>
    </source>
</evidence>
<keyword evidence="2" id="KW-1185">Reference proteome</keyword>
<evidence type="ECO:0000313" key="3">
    <source>
        <dbReference type="RefSeq" id="XP_040948744.1"/>
    </source>
</evidence>
<protein>
    <recommendedName>
        <fullName evidence="1">Aminotransferase-like plant mobile domain-containing protein</fullName>
    </recommendedName>
</protein>
<dbReference type="Pfam" id="PF10536">
    <property type="entry name" value="PMD"/>
    <property type="match status" value="2"/>
</dbReference>
<dbReference type="RefSeq" id="XP_040948744.1">
    <property type="nucleotide sequence ID" value="XM_041092810.1"/>
</dbReference>
<dbReference type="Proteomes" id="UP000818029">
    <property type="component" value="Chromosome D05"/>
</dbReference>
<sequence length="293" mass="33286">MAKDHSQSICQLIRHEKLVSPKDGKNIVGTARFLKPCVQTIAATIPNAPLLFEIFSQQQNLKKWPDSVEIKGWHAPQKHWEEWIDGMARKYGALWYQTGICDAILSSTYEIRCNKDLILGLVEFWCPETNTFVFPWREATVTLEDVMILGGFSTLGDSVRRPLEGKLVKVEEDMNKKTFGFVKEQVKESNTYVFPSLPEKIVAKQVFPIAIHLSSNTRMTLAQAVLASLYKNLTLFKHKAMSCPKQITVSGPLNQESQELLGSIDRMLKSTYNLLHQYLDCLITSFGLHILLI</sequence>
<name>A0ABM3A1J8_GOSHI</name>
<evidence type="ECO:0000313" key="2">
    <source>
        <dbReference type="Proteomes" id="UP000818029"/>
    </source>
</evidence>